<dbReference type="OrthoDB" id="5821246at2"/>
<gene>
    <name evidence="2" type="ORF">EDC28_101215</name>
</gene>
<feature type="transmembrane region" description="Helical" evidence="1">
    <location>
        <begin position="6"/>
        <end position="27"/>
    </location>
</feature>
<sequence>MARGKVVTWSLLGVIFAGYLLGVYWSVEPDRFDVKAVTQKAEQEDNLPDVTGTTITTTVITIAQTLLDKPGGFLSNDVTPPSVFLDNMPAWEFGNLELLRDTTLVMRNELSRSQSQSREDPDLKEAQPLFNVDRRSWVMPRAESEYQRGINHLKAYRARLSKSGPDKAEFYARADNLRELLRLVDKRLGSYSQRLAASVGRESLDVPEDKETAADKVATSWWQLDDVFYEARGYSWGLLHILKAAEVDFGPILENKHALVSLRQVIRELEATQQTVWSPIILNGSGFGLLANHSLVMANYISRANGAVVDLENLLDRG</sequence>
<comment type="caution">
    <text evidence="2">The sequence shown here is derived from an EMBL/GenBank/DDBJ whole genome shotgun (WGS) entry which is preliminary data.</text>
</comment>
<proteinExistence type="predicted"/>
<evidence type="ECO:0000313" key="3">
    <source>
        <dbReference type="Proteomes" id="UP000268033"/>
    </source>
</evidence>
<evidence type="ECO:0000313" key="2">
    <source>
        <dbReference type="EMBL" id="ROQ30529.1"/>
    </source>
</evidence>
<protein>
    <recommendedName>
        <fullName evidence="4">DUF2333 family protein</fullName>
    </recommendedName>
</protein>
<name>A0A3N1PQP2_9GAMM</name>
<dbReference type="AlphaFoldDB" id="A0A3N1PQP2"/>
<evidence type="ECO:0008006" key="4">
    <source>
        <dbReference type="Google" id="ProtNLM"/>
    </source>
</evidence>
<keyword evidence="3" id="KW-1185">Reference proteome</keyword>
<accession>A0A3N1PQP2</accession>
<dbReference type="STRING" id="584787.GCA_001247655_01809"/>
<dbReference type="Pfam" id="PF10095">
    <property type="entry name" value="DUF2333"/>
    <property type="match status" value="1"/>
</dbReference>
<organism evidence="2 3">
    <name type="scientific">Gallaecimonas pentaromativorans</name>
    <dbReference type="NCBI Taxonomy" id="584787"/>
    <lineage>
        <taxon>Bacteria</taxon>
        <taxon>Pseudomonadati</taxon>
        <taxon>Pseudomonadota</taxon>
        <taxon>Gammaproteobacteria</taxon>
        <taxon>Enterobacterales</taxon>
        <taxon>Gallaecimonadaceae</taxon>
        <taxon>Gallaecimonas</taxon>
    </lineage>
</organism>
<dbReference type="InterPro" id="IPR016936">
    <property type="entry name" value="UCP029693"/>
</dbReference>
<dbReference type="Proteomes" id="UP000268033">
    <property type="component" value="Unassembled WGS sequence"/>
</dbReference>
<keyword evidence="1" id="KW-0812">Transmembrane</keyword>
<dbReference type="EMBL" id="RJUL01000001">
    <property type="protein sequence ID" value="ROQ30529.1"/>
    <property type="molecule type" value="Genomic_DNA"/>
</dbReference>
<dbReference type="PIRSF" id="PIRSF029693">
    <property type="entry name" value="UCP029693"/>
    <property type="match status" value="1"/>
</dbReference>
<keyword evidence="1" id="KW-1133">Transmembrane helix</keyword>
<evidence type="ECO:0000256" key="1">
    <source>
        <dbReference type="SAM" id="Phobius"/>
    </source>
</evidence>
<keyword evidence="1" id="KW-0472">Membrane</keyword>
<reference evidence="2 3" key="1">
    <citation type="submission" date="2018-11" db="EMBL/GenBank/DDBJ databases">
        <title>Genomic Encyclopedia of Type Strains, Phase IV (KMG-IV): sequencing the most valuable type-strain genomes for metagenomic binning, comparative biology and taxonomic classification.</title>
        <authorList>
            <person name="Goeker M."/>
        </authorList>
    </citation>
    <scope>NUCLEOTIDE SEQUENCE [LARGE SCALE GENOMIC DNA]</scope>
    <source>
        <strain evidence="2 3">DSM 21945</strain>
    </source>
</reference>
<dbReference type="RefSeq" id="WP_050657816.1">
    <property type="nucleotide sequence ID" value="NZ_LFWC01000002.1"/>
</dbReference>